<name>A0ACB9PDB5_BAUVA</name>
<evidence type="ECO:0000313" key="2">
    <source>
        <dbReference type="Proteomes" id="UP000828941"/>
    </source>
</evidence>
<dbReference type="EMBL" id="CM039430">
    <property type="protein sequence ID" value="KAI4345451.1"/>
    <property type="molecule type" value="Genomic_DNA"/>
</dbReference>
<evidence type="ECO:0000313" key="1">
    <source>
        <dbReference type="EMBL" id="KAI4345451.1"/>
    </source>
</evidence>
<proteinExistence type="predicted"/>
<dbReference type="Proteomes" id="UP000828941">
    <property type="component" value="Chromosome 5"/>
</dbReference>
<organism evidence="1 2">
    <name type="scientific">Bauhinia variegata</name>
    <name type="common">Purple orchid tree</name>
    <name type="synonym">Phanera variegata</name>
    <dbReference type="NCBI Taxonomy" id="167791"/>
    <lineage>
        <taxon>Eukaryota</taxon>
        <taxon>Viridiplantae</taxon>
        <taxon>Streptophyta</taxon>
        <taxon>Embryophyta</taxon>
        <taxon>Tracheophyta</taxon>
        <taxon>Spermatophyta</taxon>
        <taxon>Magnoliopsida</taxon>
        <taxon>eudicotyledons</taxon>
        <taxon>Gunneridae</taxon>
        <taxon>Pentapetalae</taxon>
        <taxon>rosids</taxon>
        <taxon>fabids</taxon>
        <taxon>Fabales</taxon>
        <taxon>Fabaceae</taxon>
        <taxon>Cercidoideae</taxon>
        <taxon>Cercideae</taxon>
        <taxon>Bauhiniinae</taxon>
        <taxon>Bauhinia</taxon>
    </lineage>
</organism>
<gene>
    <name evidence="1" type="ORF">L6164_012574</name>
</gene>
<protein>
    <submittedName>
        <fullName evidence="1">Uncharacterized protein</fullName>
    </submittedName>
</protein>
<comment type="caution">
    <text evidence="1">The sequence shown here is derived from an EMBL/GenBank/DDBJ whole genome shotgun (WGS) entry which is preliminary data.</text>
</comment>
<keyword evidence="2" id="KW-1185">Reference proteome</keyword>
<sequence>MFSSQRRKALQCLKGIVTIAANRPFSLNFSTGTADKTSFIATYLTNNGFSPAAALYVSKRVRFETSTKPDSVLNFFRNNDFSDSQLYSLIRKGPWLLSCDPNNMILPKFEFLRSKGASSSDIAEMVSLAPYFLKRSLENHIIPQYELVKGFFQTDKATILCLKHSANLLYISYVAPNIQLLLDYGVSDSAIARLIRCRPSMLLRVQSSKLMESMEEIKKLGINSCKIQFLWALMAKTTLSESKWDAKVDAFKKWGWSEETILEVFKRDPLLMLASLNRIDAVMTLWVNQLGWNSLELVEGQRVFRYSLEKRIIPRASVLHFLLSKGLISKKTNKLTAFDLTEKLFLQRFVHCFKEESSQILKLYEEKMNLKNKKENGSR</sequence>
<accession>A0ACB9PDB5</accession>
<reference evidence="1 2" key="1">
    <citation type="journal article" date="2022" name="DNA Res.">
        <title>Chromosomal-level genome assembly of the orchid tree Bauhinia variegata (Leguminosae; Cercidoideae) supports the allotetraploid origin hypothesis of Bauhinia.</title>
        <authorList>
            <person name="Zhong Y."/>
            <person name="Chen Y."/>
            <person name="Zheng D."/>
            <person name="Pang J."/>
            <person name="Liu Y."/>
            <person name="Luo S."/>
            <person name="Meng S."/>
            <person name="Qian L."/>
            <person name="Wei D."/>
            <person name="Dai S."/>
            <person name="Zhou R."/>
        </authorList>
    </citation>
    <scope>NUCLEOTIDE SEQUENCE [LARGE SCALE GENOMIC DNA]</scope>
    <source>
        <strain evidence="1">BV-YZ2020</strain>
    </source>
</reference>